<dbReference type="Proteomes" id="UP000770785">
    <property type="component" value="Unassembled WGS sequence"/>
</dbReference>
<accession>A0ABX0XE37</accession>
<evidence type="ECO:0000313" key="2">
    <source>
        <dbReference type="EMBL" id="NJC27063.1"/>
    </source>
</evidence>
<feature type="signal peptide" evidence="1">
    <location>
        <begin position="1"/>
        <end position="19"/>
    </location>
</feature>
<evidence type="ECO:0000313" key="3">
    <source>
        <dbReference type="Proteomes" id="UP000770785"/>
    </source>
</evidence>
<dbReference type="EMBL" id="JAATJH010000004">
    <property type="protein sequence ID" value="NJC27063.1"/>
    <property type="molecule type" value="Genomic_DNA"/>
</dbReference>
<dbReference type="InterPro" id="IPR035986">
    <property type="entry name" value="PKD_dom_sf"/>
</dbReference>
<evidence type="ECO:0000256" key="1">
    <source>
        <dbReference type="SAM" id="SignalP"/>
    </source>
</evidence>
<keyword evidence="1" id="KW-0732">Signal</keyword>
<reference evidence="2 3" key="1">
    <citation type="submission" date="2020-03" db="EMBL/GenBank/DDBJ databases">
        <title>Genomic Encyclopedia of Type Strains, Phase IV (KMG-IV): sequencing the most valuable type-strain genomes for metagenomic binning, comparative biology and taxonomic classification.</title>
        <authorList>
            <person name="Goeker M."/>
        </authorList>
    </citation>
    <scope>NUCLEOTIDE SEQUENCE [LARGE SCALE GENOMIC DNA]</scope>
    <source>
        <strain evidence="2 3">DSM 105096</strain>
    </source>
</reference>
<protein>
    <submittedName>
        <fullName evidence="2">Gliding motility-associated-like protein</fullName>
    </submittedName>
</protein>
<dbReference type="SUPFAM" id="SSF49299">
    <property type="entry name" value="PKD domain"/>
    <property type="match status" value="1"/>
</dbReference>
<sequence>MPKLYLTLLFITSSLVLYAQPANDECAGAVVLPDQLEYCSAVGEFTNVGATRSFEAPGDYAVCIDERDQVRDVWFTFIARRNSANIIVTGDVNPGPGGTINAPQFAFYAGGCGALGEELGCRSPVVDPRSGQLPNGGNIIFNELITGQTYRIQVSARNGNQGTFQLCVNQFDQVVEPSSDCGTGVILCDKSPFAVDFLQGSGDVNDRLLADVECNLRPTEENSAWYKWTCDRAGTLGFTITPSGVAFNEDIDFVVYELANGLDDCGSRTVLRQMFSGETNGKDDLDNRPCLRATGLRESSNDVAENCGCDDGDDNFVSAIDMVAGRSYALVIMNFSGSGDGFAIEFGGTGTFVGPEADFTVSTSEICVGDALVFEDRSTSLDAIVSREWDFGPTATPRLASGPGPHSIVFGAPGSPNVQLIIETERECREIANLQEVTVTCCEGQFSATGSPSDLTCPNDMSGAIDLTASSGFSPTTLSYVWSNGETTEDIATLDVGDFTVTVSDESGCTEAFSFVVGGPDPFTFDTLVTQPDCGGATNGALEFTVTGGGEGPYTYSFDGAPFSDDNQLGSIASRTVNVRARDANDCPINQDIEVRELELGLVQGEEIFTEPVCAGDENAAITIRIANGTPSYQYDFGLGDGFQGDNVRTGLPPGAYSVTARDATGCLGIFPIEITEPPVINFSVDGTDITCFGDGDGTLDTLASGGRPGYGVNFLDGTAFTEETSQGLEAGNYTVLLTDTNGCETRDAFLVTEPDEIIPRIVATNDLLCFGEPTGGFALAATGGSPGYTYSADGENFQLDSVLTSLLAGEYTLYVQDANGCTDSLAGSLTEPDEFVVDPGRETTILLGFDTILRATSNYVPVEYFWGPDSLLCLDPLCTRVRAAPVRTTDYVVVGVNAAGCTDSVGLRVNVLIEKPLYVPSGFSPNGDGRNDGFTVFAGRAVREVTSLRVYHRWGGLVFENENFLPNDPSLGWDGNVDGRAINPAVFVYRAVVEFVNGDVETLSGDVTLTR</sequence>
<proteinExistence type="predicted"/>
<gene>
    <name evidence="2" type="ORF">GGR27_002576</name>
</gene>
<organism evidence="2 3">
    <name type="scientific">Neolewinella antarctica</name>
    <dbReference type="NCBI Taxonomy" id="442734"/>
    <lineage>
        <taxon>Bacteria</taxon>
        <taxon>Pseudomonadati</taxon>
        <taxon>Bacteroidota</taxon>
        <taxon>Saprospiria</taxon>
        <taxon>Saprospirales</taxon>
        <taxon>Lewinellaceae</taxon>
        <taxon>Neolewinella</taxon>
    </lineage>
</organism>
<dbReference type="InterPro" id="IPR013783">
    <property type="entry name" value="Ig-like_fold"/>
</dbReference>
<keyword evidence="3" id="KW-1185">Reference proteome</keyword>
<dbReference type="Pfam" id="PF13573">
    <property type="entry name" value="SprB"/>
    <property type="match status" value="3"/>
</dbReference>
<dbReference type="InterPro" id="IPR025667">
    <property type="entry name" value="SprB_repeat"/>
</dbReference>
<dbReference type="RefSeq" id="WP_168037826.1">
    <property type="nucleotide sequence ID" value="NZ_JAATJH010000004.1"/>
</dbReference>
<dbReference type="Gene3D" id="2.60.40.10">
    <property type="entry name" value="Immunoglobulins"/>
    <property type="match status" value="1"/>
</dbReference>
<comment type="caution">
    <text evidence="2">The sequence shown here is derived from an EMBL/GenBank/DDBJ whole genome shotgun (WGS) entry which is preliminary data.</text>
</comment>
<name>A0ABX0XE37_9BACT</name>
<dbReference type="Pfam" id="PF13585">
    <property type="entry name" value="CHU_C"/>
    <property type="match status" value="1"/>
</dbReference>
<feature type="chain" id="PRO_5045224635" evidence="1">
    <location>
        <begin position="20"/>
        <end position="1012"/>
    </location>
</feature>